<evidence type="ECO:0000256" key="3">
    <source>
        <dbReference type="ARBA" id="ARBA00023180"/>
    </source>
</evidence>
<evidence type="ECO:0000256" key="2">
    <source>
        <dbReference type="ARBA" id="ARBA00022737"/>
    </source>
</evidence>
<dbReference type="InterPro" id="IPR013517">
    <property type="entry name" value="FG-GAP"/>
</dbReference>
<name>A0ABU9E6E5_9BACT</name>
<dbReference type="Gene3D" id="2.130.10.130">
    <property type="entry name" value="Integrin alpha, N-terminal"/>
    <property type="match status" value="1"/>
</dbReference>
<dbReference type="InterPro" id="IPR013519">
    <property type="entry name" value="Int_alpha_beta-p"/>
</dbReference>
<dbReference type="PANTHER" id="PTHR38787:SF3">
    <property type="entry name" value="REGULATORY P DOMAIN-CONTAINING PROTEIN"/>
    <property type="match status" value="1"/>
</dbReference>
<protein>
    <submittedName>
        <fullName evidence="5">Choice-of-anchor B family protein</fullName>
    </submittedName>
</protein>
<evidence type="ECO:0000256" key="4">
    <source>
        <dbReference type="SAM" id="SignalP"/>
    </source>
</evidence>
<dbReference type="Pfam" id="PF08309">
    <property type="entry name" value="LVIVD"/>
    <property type="match status" value="1"/>
</dbReference>
<reference evidence="5 6" key="1">
    <citation type="submission" date="2024-02" db="EMBL/GenBank/DDBJ databases">
        <title>A novel Gemmatimonadota bacterium.</title>
        <authorList>
            <person name="Du Z.-J."/>
            <person name="Ye Y.-Q."/>
        </authorList>
    </citation>
    <scope>NUCLEOTIDE SEQUENCE [LARGE SCALE GENOMIC DNA]</scope>
    <source>
        <strain evidence="5 6">DH-20</strain>
    </source>
</reference>
<keyword evidence="6" id="KW-1185">Reference proteome</keyword>
<organism evidence="5 6">
    <name type="scientific">Gaopeijia maritima</name>
    <dbReference type="NCBI Taxonomy" id="3119007"/>
    <lineage>
        <taxon>Bacteria</taxon>
        <taxon>Pseudomonadati</taxon>
        <taxon>Gemmatimonadota</taxon>
        <taxon>Longimicrobiia</taxon>
        <taxon>Gaopeijiales</taxon>
        <taxon>Gaopeijiaceae</taxon>
        <taxon>Gaopeijia</taxon>
    </lineage>
</organism>
<accession>A0ABU9E6E5</accession>
<gene>
    <name evidence="5" type="ORF">WI372_01415</name>
</gene>
<sequence>MIHRLPSLVRTFAVAAAALGAVAATADGARAQQLYDFGSAFGRAAAVSGDQLLVAQPQNVVSEGRVYAYAPSGAGWTEQQVLTAPNGHRSDWFGRALAADADGLAVGAPRTNDGAGAVVFFRPGANGWQATHTYTPDGPATAVGSAIALAGGTAAWTEQEDGREQVRVMQWSVGAPTVEATLSGRPGDTRYGAALVALAPDLLAVCGADSEGNAVIDLHRRGSDGLWTEAARESTGVTLSLTGGLLSQDAYTECGLQAGEGYLALGLPVAPGGGAVRVYRLTDADGLELDAELSPPEGAAGRFGTSVAIAAGPTLWAGAPVSRGQLGTVVRFARGATGWDAGTAVQGPGTDFMPVFGLALAAAGDAAVVGAPGDDYGAGIAVAFQRSGSDWAERGVLAGEVEGYEAVDGEEVDCSEGSAALFGCDQVDLVALLPVEQMGASRGAMVNDVWGWTDPETNREYAVVGRSEGTSFVDVTNPANPIYLGQLPKTEGSRGNAWRDVKVLRDHALIVADNAGAHGMQVFDMTRLRDVDPADPPTFEADALYTEIGSSHNLAVNEETGFAYTMANSGGGQGCASLHIVDLRDPKSPAFAGCYNDLTVGLGAAGQTHDAQCVLYHGPDENYQGREICFAYSESAVSVGDVTDKANPEVIGKAVMPNTAYIHQGWLTEDHRYIYVNDELDEMNGLTDATRTMIWDVQDLTDPVLAGVYLADNNATDHNLYVAGNLMYQSNYAAGLRVIDVSDPVNPVEVAWFDTAPYADEVPGFFDGSWSNYPFFSSGNILVTSHKQGLFILRRRVPIS</sequence>
<evidence type="ECO:0000256" key="1">
    <source>
        <dbReference type="ARBA" id="ARBA00022729"/>
    </source>
</evidence>
<dbReference type="SUPFAM" id="SSF69318">
    <property type="entry name" value="Integrin alpha N-terminal domain"/>
    <property type="match status" value="1"/>
</dbReference>
<dbReference type="InterPro" id="IPR028994">
    <property type="entry name" value="Integrin_alpha_N"/>
</dbReference>
<dbReference type="RefSeq" id="WP_405278423.1">
    <property type="nucleotide sequence ID" value="NZ_JBBHLI010000001.1"/>
</dbReference>
<feature type="signal peptide" evidence="4">
    <location>
        <begin position="1"/>
        <end position="23"/>
    </location>
</feature>
<dbReference type="PROSITE" id="PS51470">
    <property type="entry name" value="FG_GAP"/>
    <property type="match status" value="1"/>
</dbReference>
<keyword evidence="1 4" id="KW-0732">Signal</keyword>
<feature type="chain" id="PRO_5045688096" evidence="4">
    <location>
        <begin position="24"/>
        <end position="800"/>
    </location>
</feature>
<dbReference type="InterPro" id="IPR013211">
    <property type="entry name" value="LVIVD"/>
</dbReference>
<dbReference type="NCBIfam" id="TIGR04312">
    <property type="entry name" value="choice_anch_B"/>
    <property type="match status" value="1"/>
</dbReference>
<dbReference type="PANTHER" id="PTHR38787">
    <property type="entry name" value="REGULATORY P DOMAIN-CONTAINING PROTEIN"/>
    <property type="match status" value="1"/>
</dbReference>
<evidence type="ECO:0000313" key="5">
    <source>
        <dbReference type="EMBL" id="MEK9499639.1"/>
    </source>
</evidence>
<comment type="caution">
    <text evidence="5">The sequence shown here is derived from an EMBL/GenBank/DDBJ whole genome shotgun (WGS) entry which is preliminary data.</text>
</comment>
<dbReference type="InterPro" id="IPR027589">
    <property type="entry name" value="Choice_anch_B"/>
</dbReference>
<dbReference type="Pfam" id="PF14312">
    <property type="entry name" value="FG-GAP_2"/>
    <property type="match status" value="1"/>
</dbReference>
<evidence type="ECO:0000313" key="6">
    <source>
        <dbReference type="Proteomes" id="UP001484239"/>
    </source>
</evidence>
<dbReference type="Proteomes" id="UP001484239">
    <property type="component" value="Unassembled WGS sequence"/>
</dbReference>
<keyword evidence="3" id="KW-0325">Glycoprotein</keyword>
<dbReference type="EMBL" id="JBBHLI010000001">
    <property type="protein sequence ID" value="MEK9499639.1"/>
    <property type="molecule type" value="Genomic_DNA"/>
</dbReference>
<keyword evidence="2" id="KW-0677">Repeat</keyword>
<proteinExistence type="predicted"/>